<evidence type="ECO:0000313" key="4">
    <source>
        <dbReference type="Proteomes" id="UP000791440"/>
    </source>
</evidence>
<evidence type="ECO:0000256" key="1">
    <source>
        <dbReference type="ARBA" id="ARBA00022737"/>
    </source>
</evidence>
<dbReference type="AlphaFoldDB" id="A0A921ZZW4"/>
<feature type="coiled-coil region" evidence="2">
    <location>
        <begin position="48"/>
        <end position="82"/>
    </location>
</feature>
<keyword evidence="2" id="KW-0175">Coiled coil</keyword>
<name>A0A921ZZW4_MANSE</name>
<evidence type="ECO:0000313" key="3">
    <source>
        <dbReference type="EMBL" id="KAG6465824.1"/>
    </source>
</evidence>
<reference evidence="3" key="2">
    <citation type="submission" date="2020-12" db="EMBL/GenBank/DDBJ databases">
        <authorList>
            <person name="Kanost M."/>
        </authorList>
    </citation>
    <scope>NUCLEOTIDE SEQUENCE</scope>
</reference>
<comment type="caution">
    <text evidence="3">The sequence shown here is derived from an EMBL/GenBank/DDBJ whole genome shotgun (WGS) entry which is preliminary data.</text>
</comment>
<dbReference type="EMBL" id="JH669829">
    <property type="protein sequence ID" value="KAG6465824.1"/>
    <property type="molecule type" value="Genomic_DNA"/>
</dbReference>
<dbReference type="Proteomes" id="UP000791440">
    <property type="component" value="Unassembled WGS sequence"/>
</dbReference>
<organism evidence="3 4">
    <name type="scientific">Manduca sexta</name>
    <name type="common">Tobacco hawkmoth</name>
    <name type="synonym">Tobacco hornworm</name>
    <dbReference type="NCBI Taxonomy" id="7130"/>
    <lineage>
        <taxon>Eukaryota</taxon>
        <taxon>Metazoa</taxon>
        <taxon>Ecdysozoa</taxon>
        <taxon>Arthropoda</taxon>
        <taxon>Hexapoda</taxon>
        <taxon>Insecta</taxon>
        <taxon>Pterygota</taxon>
        <taxon>Neoptera</taxon>
        <taxon>Endopterygota</taxon>
        <taxon>Lepidoptera</taxon>
        <taxon>Glossata</taxon>
        <taxon>Ditrysia</taxon>
        <taxon>Bombycoidea</taxon>
        <taxon>Sphingidae</taxon>
        <taxon>Sphinginae</taxon>
        <taxon>Sphingini</taxon>
        <taxon>Manduca</taxon>
    </lineage>
</organism>
<gene>
    <name evidence="3" type="ORF">O3G_MSEX015418</name>
</gene>
<evidence type="ECO:0000256" key="2">
    <source>
        <dbReference type="SAM" id="Coils"/>
    </source>
</evidence>
<reference evidence="3" key="1">
    <citation type="journal article" date="2016" name="Insect Biochem. Mol. Biol.">
        <title>Multifaceted biological insights from a draft genome sequence of the tobacco hornworm moth, Manduca sexta.</title>
        <authorList>
            <person name="Kanost M.R."/>
            <person name="Arrese E.L."/>
            <person name="Cao X."/>
            <person name="Chen Y.R."/>
            <person name="Chellapilla S."/>
            <person name="Goldsmith M.R."/>
            <person name="Grosse-Wilde E."/>
            <person name="Heckel D.G."/>
            <person name="Herndon N."/>
            <person name="Jiang H."/>
            <person name="Papanicolaou A."/>
            <person name="Qu J."/>
            <person name="Soulages J.L."/>
            <person name="Vogel H."/>
            <person name="Walters J."/>
            <person name="Waterhouse R.M."/>
            <person name="Ahn S.J."/>
            <person name="Almeida F.C."/>
            <person name="An C."/>
            <person name="Aqrawi P."/>
            <person name="Bretschneider A."/>
            <person name="Bryant W.B."/>
            <person name="Bucks S."/>
            <person name="Chao H."/>
            <person name="Chevignon G."/>
            <person name="Christen J.M."/>
            <person name="Clarke D.F."/>
            <person name="Dittmer N.T."/>
            <person name="Ferguson L.C.F."/>
            <person name="Garavelou S."/>
            <person name="Gordon K.H.J."/>
            <person name="Gunaratna R.T."/>
            <person name="Han Y."/>
            <person name="Hauser F."/>
            <person name="He Y."/>
            <person name="Heidel-Fischer H."/>
            <person name="Hirsh A."/>
            <person name="Hu Y."/>
            <person name="Jiang H."/>
            <person name="Kalra D."/>
            <person name="Klinner C."/>
            <person name="Konig C."/>
            <person name="Kovar C."/>
            <person name="Kroll A.R."/>
            <person name="Kuwar S.S."/>
            <person name="Lee S.L."/>
            <person name="Lehman R."/>
            <person name="Li K."/>
            <person name="Li Z."/>
            <person name="Liang H."/>
            <person name="Lovelace S."/>
            <person name="Lu Z."/>
            <person name="Mansfield J.H."/>
            <person name="McCulloch K.J."/>
            <person name="Mathew T."/>
            <person name="Morton B."/>
            <person name="Muzny D.M."/>
            <person name="Neunemann D."/>
            <person name="Ongeri F."/>
            <person name="Pauchet Y."/>
            <person name="Pu L.L."/>
            <person name="Pyrousis I."/>
            <person name="Rao X.J."/>
            <person name="Redding A."/>
            <person name="Roesel C."/>
            <person name="Sanchez-Gracia A."/>
            <person name="Schaack S."/>
            <person name="Shukla A."/>
            <person name="Tetreau G."/>
            <person name="Wang Y."/>
            <person name="Xiong G.H."/>
            <person name="Traut W."/>
            <person name="Walsh T.K."/>
            <person name="Worley K.C."/>
            <person name="Wu D."/>
            <person name="Wu W."/>
            <person name="Wu Y.Q."/>
            <person name="Zhang X."/>
            <person name="Zou Z."/>
            <person name="Zucker H."/>
            <person name="Briscoe A.D."/>
            <person name="Burmester T."/>
            <person name="Clem R.J."/>
            <person name="Feyereisen R."/>
            <person name="Grimmelikhuijzen C.J.P."/>
            <person name="Hamodrakas S.J."/>
            <person name="Hansson B.S."/>
            <person name="Huguet E."/>
            <person name="Jermiin L.S."/>
            <person name="Lan Q."/>
            <person name="Lehman H.K."/>
            <person name="Lorenzen M."/>
            <person name="Merzendorfer H."/>
            <person name="Michalopoulos I."/>
            <person name="Morton D.B."/>
            <person name="Muthukrishnan S."/>
            <person name="Oakeshott J.G."/>
            <person name="Palmer W."/>
            <person name="Park Y."/>
            <person name="Passarelli A.L."/>
            <person name="Rozas J."/>
            <person name="Schwartz L.M."/>
            <person name="Smith W."/>
            <person name="Southgate A."/>
            <person name="Vilcinskas A."/>
            <person name="Vogt R."/>
            <person name="Wang P."/>
            <person name="Werren J."/>
            <person name="Yu X.Q."/>
            <person name="Zhou J.J."/>
            <person name="Brown S.J."/>
            <person name="Scherer S.E."/>
            <person name="Richards S."/>
            <person name="Blissard G.W."/>
        </authorList>
    </citation>
    <scope>NUCLEOTIDE SEQUENCE</scope>
</reference>
<keyword evidence="4" id="KW-1185">Reference proteome</keyword>
<dbReference type="PANTHER" id="PTHR22903:SF8">
    <property type="entry name" value="MAX-1A"/>
    <property type="match status" value="1"/>
</dbReference>
<proteinExistence type="predicted"/>
<sequence length="99" mass="11343">MEQRLCEWPAGADGAPKAISRLEGQIEEQKHLRLQDAKQVEAKAARIKEWVTNKLRELEQQNQLLREQNDRCNQQLELLRNHIAAQGSRNCTVSILGIS</sequence>
<accession>A0A921ZZW4</accession>
<dbReference type="PANTHER" id="PTHR22903">
    <property type="entry name" value="PLEKHH PROTEIN"/>
    <property type="match status" value="1"/>
</dbReference>
<protein>
    <submittedName>
        <fullName evidence="3">Uncharacterized protein</fullName>
    </submittedName>
</protein>
<keyword evidence="1" id="KW-0677">Repeat</keyword>